<dbReference type="OrthoDB" id="6211283at2"/>
<feature type="compositionally biased region" description="Polar residues" evidence="1">
    <location>
        <begin position="1"/>
        <end position="11"/>
    </location>
</feature>
<evidence type="ECO:0000313" key="2">
    <source>
        <dbReference type="EMBL" id="SEG75037.1"/>
    </source>
</evidence>
<protein>
    <recommendedName>
        <fullName evidence="4">Phosphotransferase enzyme family protein</fullName>
    </recommendedName>
</protein>
<organism evidence="2 3">
    <name type="scientific">Vibrio hangzhouensis</name>
    <dbReference type="NCBI Taxonomy" id="462991"/>
    <lineage>
        <taxon>Bacteria</taxon>
        <taxon>Pseudomonadati</taxon>
        <taxon>Pseudomonadota</taxon>
        <taxon>Gammaproteobacteria</taxon>
        <taxon>Vibrionales</taxon>
        <taxon>Vibrionaceae</taxon>
        <taxon>Vibrio</taxon>
    </lineage>
</organism>
<dbReference type="SUPFAM" id="SSF56112">
    <property type="entry name" value="Protein kinase-like (PK-like)"/>
    <property type="match status" value="1"/>
</dbReference>
<name>A0A1H6CQH5_9VIBR</name>
<evidence type="ECO:0000256" key="1">
    <source>
        <dbReference type="SAM" id="MobiDB-lite"/>
    </source>
</evidence>
<evidence type="ECO:0000313" key="3">
    <source>
        <dbReference type="Proteomes" id="UP000236721"/>
    </source>
</evidence>
<dbReference type="Proteomes" id="UP000236721">
    <property type="component" value="Unassembled WGS sequence"/>
</dbReference>
<dbReference type="InterPro" id="IPR011009">
    <property type="entry name" value="Kinase-like_dom_sf"/>
</dbReference>
<accession>A0A1H6CQH5</accession>
<dbReference type="Gene3D" id="1.10.510.10">
    <property type="entry name" value="Transferase(Phosphotransferase) domain 1"/>
    <property type="match status" value="1"/>
</dbReference>
<gene>
    <name evidence="2" type="ORF">SAMN04488244_1532</name>
</gene>
<sequence length="370" mass="42214">MNTRQKQQTEFEASGDNIEVGTPENCPLDPSILASINEASDYVTKSIDSGLTAEVYQLTINSKKYTLKKKRASALVSNIDGKLSFLNEVQRRADFYKLKSTQDAPEVLPNIVDTIYANYRLGIILSPWIEGKPLENLNKNIFKQILETTSLCEQYGLMEWDLCEGNILITEDGKVFLFDFGYMYPFNPLVDINSNGMSDPIFHSVERFETRFFFGWLLDRNNLSEDDKVALFFDLKSVAIDVFNKKISWLKASNASSEVIQHFQDIANIWAEALKNGNALRNLYKAESFRSHVLDIEDDLHGKSCTSKTLARIDYVLDSIANHYEFLSSNNCLFYGNAGKSQQNLIETYQQKHKLAQQHLIVQPHKSLKD</sequence>
<dbReference type="RefSeq" id="WP_103882891.1">
    <property type="nucleotide sequence ID" value="NZ_FNVG01000053.1"/>
</dbReference>
<dbReference type="EMBL" id="FNVG01000053">
    <property type="protein sequence ID" value="SEG75037.1"/>
    <property type="molecule type" value="Genomic_DNA"/>
</dbReference>
<dbReference type="AlphaFoldDB" id="A0A1H6CQH5"/>
<evidence type="ECO:0008006" key="4">
    <source>
        <dbReference type="Google" id="ProtNLM"/>
    </source>
</evidence>
<feature type="region of interest" description="Disordered" evidence="1">
    <location>
        <begin position="1"/>
        <end position="22"/>
    </location>
</feature>
<keyword evidence="3" id="KW-1185">Reference proteome</keyword>
<proteinExistence type="predicted"/>
<reference evidence="3" key="1">
    <citation type="submission" date="2016-10" db="EMBL/GenBank/DDBJ databases">
        <authorList>
            <person name="Varghese N."/>
            <person name="Submissions S."/>
        </authorList>
    </citation>
    <scope>NUCLEOTIDE SEQUENCE [LARGE SCALE GENOMIC DNA]</scope>
    <source>
        <strain evidence="3">CGMCC 1.7062</strain>
    </source>
</reference>
<dbReference type="Gene3D" id="3.30.200.20">
    <property type="entry name" value="Phosphorylase Kinase, domain 1"/>
    <property type="match status" value="1"/>
</dbReference>